<feature type="compositionally biased region" description="Basic and acidic residues" evidence="1">
    <location>
        <begin position="263"/>
        <end position="282"/>
    </location>
</feature>
<proteinExistence type="predicted"/>
<gene>
    <name evidence="2" type="ORF">Anapl_00770</name>
</gene>
<feature type="region of interest" description="Disordered" evidence="1">
    <location>
        <begin position="258"/>
        <end position="290"/>
    </location>
</feature>
<evidence type="ECO:0000313" key="3">
    <source>
        <dbReference type="Proteomes" id="UP000296049"/>
    </source>
</evidence>
<organism evidence="2 3">
    <name type="scientific">Anas platyrhynchos</name>
    <name type="common">Mallard</name>
    <name type="synonym">Anas boschas</name>
    <dbReference type="NCBI Taxonomy" id="8839"/>
    <lineage>
        <taxon>Eukaryota</taxon>
        <taxon>Metazoa</taxon>
        <taxon>Chordata</taxon>
        <taxon>Craniata</taxon>
        <taxon>Vertebrata</taxon>
        <taxon>Euteleostomi</taxon>
        <taxon>Archelosauria</taxon>
        <taxon>Archosauria</taxon>
        <taxon>Dinosauria</taxon>
        <taxon>Saurischia</taxon>
        <taxon>Theropoda</taxon>
        <taxon>Coelurosauria</taxon>
        <taxon>Aves</taxon>
        <taxon>Neognathae</taxon>
        <taxon>Galloanserae</taxon>
        <taxon>Anseriformes</taxon>
        <taxon>Anatidae</taxon>
        <taxon>Anatinae</taxon>
        <taxon>Anas</taxon>
    </lineage>
</organism>
<name>R0LFZ3_ANAPL</name>
<evidence type="ECO:0000256" key="1">
    <source>
        <dbReference type="SAM" id="MobiDB-lite"/>
    </source>
</evidence>
<dbReference type="EMBL" id="KB743197">
    <property type="protein sequence ID" value="EOB00460.1"/>
    <property type="molecule type" value="Genomic_DNA"/>
</dbReference>
<dbReference type="Proteomes" id="UP000296049">
    <property type="component" value="Unassembled WGS sequence"/>
</dbReference>
<evidence type="ECO:0000313" key="2">
    <source>
        <dbReference type="EMBL" id="EOB00460.1"/>
    </source>
</evidence>
<protein>
    <submittedName>
        <fullName evidence="2">Uncharacterized protein</fullName>
    </submittedName>
</protein>
<sequence length="306" mass="34266">MGSALSLVKENVRDVQIFSWRNIRRIAAADQCLYHGLKTTAATKAALTTNPERCWPDKTCKLGVKLSCQRISASRGKSIPPSKVTTQRLMDACICWLFASCAAVITALQYLLQRKLQKYTQGLLTELKSSHHLSLVGEAHCAILQIALLEGKELRRRSRCETEVVLQCFSHNGTQSVAQIQLLVISVIVVPIYIGTKEAKHINQLSHSALMKAAEEFGMEILFVCFSFTVISCKGGEHFPLLPFTRASVPLLQPVFPSTQKGESMREREKEQQRRETSKGTEFHPSPSNIQKFMECTIRSEQQQSS</sequence>
<dbReference type="AlphaFoldDB" id="R0LFZ3"/>
<keyword evidence="3" id="KW-1185">Reference proteome</keyword>
<reference evidence="3" key="1">
    <citation type="journal article" date="2013" name="Nat. Genet.">
        <title>The duck genome and transcriptome provide insight into an avian influenza virus reservoir species.</title>
        <authorList>
            <person name="Huang Y."/>
            <person name="Li Y."/>
            <person name="Burt D.W."/>
            <person name="Chen H."/>
            <person name="Zhang Y."/>
            <person name="Qian W."/>
            <person name="Kim H."/>
            <person name="Gan S."/>
            <person name="Zhao Y."/>
            <person name="Li J."/>
            <person name="Yi K."/>
            <person name="Feng H."/>
            <person name="Zhu P."/>
            <person name="Li B."/>
            <person name="Liu Q."/>
            <person name="Fairley S."/>
            <person name="Magor K.E."/>
            <person name="Du Z."/>
            <person name="Hu X."/>
            <person name="Goodman L."/>
            <person name="Tafer H."/>
            <person name="Vignal A."/>
            <person name="Lee T."/>
            <person name="Kim K.W."/>
            <person name="Sheng Z."/>
            <person name="An Y."/>
            <person name="Searle S."/>
            <person name="Herrero J."/>
            <person name="Groenen M.A."/>
            <person name="Crooijmans R.P."/>
            <person name="Faraut T."/>
            <person name="Cai Q."/>
            <person name="Webster R.G."/>
            <person name="Aldridge J.R."/>
            <person name="Warren W.C."/>
            <person name="Bartschat S."/>
            <person name="Kehr S."/>
            <person name="Marz M."/>
            <person name="Stadler P.F."/>
            <person name="Smith J."/>
            <person name="Kraus R.H."/>
            <person name="Zhao Y."/>
            <person name="Ren L."/>
            <person name="Fei J."/>
            <person name="Morisson M."/>
            <person name="Kaiser P."/>
            <person name="Griffin D.K."/>
            <person name="Rao M."/>
            <person name="Pitel F."/>
            <person name="Wang J."/>
            <person name="Li N."/>
        </authorList>
    </citation>
    <scope>NUCLEOTIDE SEQUENCE [LARGE SCALE GENOMIC DNA]</scope>
</reference>
<accession>R0LFZ3</accession>